<feature type="region of interest" description="Disordered" evidence="1">
    <location>
        <begin position="207"/>
        <end position="253"/>
    </location>
</feature>
<evidence type="ECO:0000313" key="3">
    <source>
        <dbReference type="Proteomes" id="UP000053201"/>
    </source>
</evidence>
<dbReference type="EMBL" id="KQ257452">
    <property type="protein sequence ID" value="KND02900.1"/>
    <property type="molecule type" value="Genomic_DNA"/>
</dbReference>
<feature type="compositionally biased region" description="Basic and acidic residues" evidence="1">
    <location>
        <begin position="301"/>
        <end position="322"/>
    </location>
</feature>
<feature type="compositionally biased region" description="Polar residues" evidence="1">
    <location>
        <begin position="221"/>
        <end position="246"/>
    </location>
</feature>
<sequence length="509" mass="54504">MFLKSSNLSEVIEKPESPEDVGSLQSAHFLPRKSALGHQPSMVATAGSGLLQHIESKSALRKQPSAIAGAGSGMFSVTKLDARKSRVSHSLLPARIPGSSSLPPPPRNSLTSSQSGPAFASGLLPISGGADAFTTNPSAGPSQIGKSQSRQSVAEEGDTLVAIQPIAEEIPKHPPSARRSSALKVLDDGMPEQLALAVAEAETEAEQERLANLARSRAPKGTTSRRGSLAPSQRESVENSGLSSEPHSARPTSHLRAIVEPHPKKQALNLDRLYLNVTRSTEERRGPDPGTYDPWPLTWPSKEKVRSDRKASGKPEKDDWTRAPRRFPKLGKSTLGPAIYVPQHRGTRDSRPSNKASVVLRSRVGRFPRTQGGVDNANVAPGSYAVEPCHIEHGFKPWIMRIGPHLGRILSGEEHTPWGPPLKVVHDFSDDLEEVTTFSESRKRVVNDRIKREELVTAATVGTNVNANAVPPSAGDSKPAHPFSLGYLIRPVPVPPPLPPTGLPAGIPG</sequence>
<name>A0A0L0HPK5_SPIPD</name>
<feature type="compositionally biased region" description="Polar residues" evidence="1">
    <location>
        <begin position="133"/>
        <end position="152"/>
    </location>
</feature>
<proteinExistence type="predicted"/>
<dbReference type="AlphaFoldDB" id="A0A0L0HPK5"/>
<protein>
    <submittedName>
        <fullName evidence="2">Uncharacterized protein</fullName>
    </submittedName>
</protein>
<dbReference type="OrthoDB" id="2147271at2759"/>
<organism evidence="2 3">
    <name type="scientific">Spizellomyces punctatus (strain DAOM BR117)</name>
    <dbReference type="NCBI Taxonomy" id="645134"/>
    <lineage>
        <taxon>Eukaryota</taxon>
        <taxon>Fungi</taxon>
        <taxon>Fungi incertae sedis</taxon>
        <taxon>Chytridiomycota</taxon>
        <taxon>Chytridiomycota incertae sedis</taxon>
        <taxon>Chytridiomycetes</taxon>
        <taxon>Spizellomycetales</taxon>
        <taxon>Spizellomycetaceae</taxon>
        <taxon>Spizellomyces</taxon>
    </lineage>
</organism>
<feature type="region of interest" description="Disordered" evidence="1">
    <location>
        <begin position="1"/>
        <end position="26"/>
    </location>
</feature>
<dbReference type="GeneID" id="27685606"/>
<dbReference type="Proteomes" id="UP000053201">
    <property type="component" value="Unassembled WGS sequence"/>
</dbReference>
<dbReference type="InParanoid" id="A0A0L0HPK5"/>
<accession>A0A0L0HPK5</accession>
<evidence type="ECO:0000313" key="2">
    <source>
        <dbReference type="EMBL" id="KND02900.1"/>
    </source>
</evidence>
<evidence type="ECO:0000256" key="1">
    <source>
        <dbReference type="SAM" id="MobiDB-lite"/>
    </source>
</evidence>
<gene>
    <name evidence="2" type="ORF">SPPG_01979</name>
</gene>
<keyword evidence="3" id="KW-1185">Reference proteome</keyword>
<reference evidence="2 3" key="1">
    <citation type="submission" date="2009-08" db="EMBL/GenBank/DDBJ databases">
        <title>The Genome Sequence of Spizellomyces punctatus strain DAOM BR117.</title>
        <authorList>
            <consortium name="The Broad Institute Genome Sequencing Platform"/>
            <person name="Russ C."/>
            <person name="Cuomo C."/>
            <person name="Shea T."/>
            <person name="Young S.K."/>
            <person name="Zeng Q."/>
            <person name="Koehrsen M."/>
            <person name="Haas B."/>
            <person name="Borodovsky M."/>
            <person name="Guigo R."/>
            <person name="Alvarado L."/>
            <person name="Berlin A."/>
            <person name="Bochicchio J."/>
            <person name="Borenstein D."/>
            <person name="Chapman S."/>
            <person name="Chen Z."/>
            <person name="Engels R."/>
            <person name="Freedman E."/>
            <person name="Gellesch M."/>
            <person name="Goldberg J."/>
            <person name="Griggs A."/>
            <person name="Gujja S."/>
            <person name="Heiman D."/>
            <person name="Hepburn T."/>
            <person name="Howarth C."/>
            <person name="Jen D."/>
            <person name="Larson L."/>
            <person name="Lewis B."/>
            <person name="Mehta T."/>
            <person name="Park D."/>
            <person name="Pearson M."/>
            <person name="Roberts A."/>
            <person name="Saif S."/>
            <person name="Shenoy N."/>
            <person name="Sisk P."/>
            <person name="Stolte C."/>
            <person name="Sykes S."/>
            <person name="Thomson T."/>
            <person name="Walk T."/>
            <person name="White J."/>
            <person name="Yandava C."/>
            <person name="Burger G."/>
            <person name="Gray M.W."/>
            <person name="Holland P.W.H."/>
            <person name="King N."/>
            <person name="Lang F.B.F."/>
            <person name="Roger A.J."/>
            <person name="Ruiz-Trillo I."/>
            <person name="Lander E."/>
            <person name="Nusbaum C."/>
        </authorList>
    </citation>
    <scope>NUCLEOTIDE SEQUENCE [LARGE SCALE GENOMIC DNA]</scope>
    <source>
        <strain evidence="2 3">DAOM BR117</strain>
    </source>
</reference>
<feature type="region of interest" description="Disordered" evidence="1">
    <location>
        <begin position="280"/>
        <end position="354"/>
    </location>
</feature>
<dbReference type="RefSeq" id="XP_016610939.1">
    <property type="nucleotide sequence ID" value="XM_016750286.1"/>
</dbReference>
<feature type="region of interest" description="Disordered" evidence="1">
    <location>
        <begin position="91"/>
        <end position="155"/>
    </location>
</feature>
<dbReference type="VEuPathDB" id="FungiDB:SPPG_01979"/>